<evidence type="ECO:0000313" key="15">
    <source>
        <dbReference type="Proteomes" id="UP001385951"/>
    </source>
</evidence>
<evidence type="ECO:0000256" key="3">
    <source>
        <dbReference type="ARBA" id="ARBA00006793"/>
    </source>
</evidence>
<evidence type="ECO:0000256" key="7">
    <source>
        <dbReference type="ARBA" id="ARBA00022840"/>
    </source>
</evidence>
<keyword evidence="7" id="KW-0067">ATP-binding</keyword>
<accession>A0AAW0GF85</accession>
<dbReference type="InterPro" id="IPR038729">
    <property type="entry name" value="Rad50/SbcC_AAA"/>
</dbReference>
<sequence length="254" mass="28075">MAKRRATHNDSDGEDFAEGSQASKRARQSESDNEVHAHPRSTQRDVKGKGKAKAQDDELDIGPVEQVEEIVPDADEEKRFEEEHEDQIRAKVLGKKQTQGGIAEMGIIESLEMHQFMCHKYLTFKFGPQINFIIGHNGSGKSAVLSALTVALGGKANTTGRGSGLKSFIKEGESAAEVTVVIKNKGEEAYRHKDYGDSIVITRRFTREGSSSYKIKSRDGKLVSSKREELSAICDHMNIQVDNPMNILTQDSAR</sequence>
<keyword evidence="11" id="KW-0539">Nucleus</keyword>
<dbReference type="EMBL" id="JASBNA010000007">
    <property type="protein sequence ID" value="KAK7690317.1"/>
    <property type="molecule type" value="Genomic_DNA"/>
</dbReference>
<keyword evidence="6" id="KW-0227">DNA damage</keyword>
<dbReference type="PANTHER" id="PTHR19306">
    <property type="entry name" value="STRUCTURAL MAINTENANCE OF CHROMOSOMES 5,6 SMC5, SMC6"/>
    <property type="match status" value="1"/>
</dbReference>
<feature type="domain" description="Rad50/SbcC-type AAA" evidence="13">
    <location>
        <begin position="110"/>
        <end position="241"/>
    </location>
</feature>
<dbReference type="GO" id="GO:0005524">
    <property type="term" value="F:ATP binding"/>
    <property type="evidence" value="ECO:0007669"/>
    <property type="project" value="UniProtKB-KW"/>
</dbReference>
<evidence type="ECO:0000256" key="11">
    <source>
        <dbReference type="ARBA" id="ARBA00023242"/>
    </source>
</evidence>
<comment type="subcellular location">
    <subcellularLocation>
        <location evidence="2">Chromosome</location>
    </subcellularLocation>
    <subcellularLocation>
        <location evidence="1">Nucleus</location>
    </subcellularLocation>
</comment>
<dbReference type="AlphaFoldDB" id="A0AAW0GF85"/>
<dbReference type="GO" id="GO:0003684">
    <property type="term" value="F:damaged DNA binding"/>
    <property type="evidence" value="ECO:0007669"/>
    <property type="project" value="TreeGrafter"/>
</dbReference>
<comment type="caution">
    <text evidence="14">The sequence shown here is derived from an EMBL/GenBank/DDBJ whole genome shotgun (WGS) entry which is preliminary data.</text>
</comment>
<feature type="compositionally biased region" description="Basic and acidic residues" evidence="12">
    <location>
        <begin position="27"/>
        <end position="56"/>
    </location>
</feature>
<dbReference type="GO" id="GO:0016887">
    <property type="term" value="F:ATP hydrolysis activity"/>
    <property type="evidence" value="ECO:0007669"/>
    <property type="project" value="InterPro"/>
</dbReference>
<keyword evidence="9" id="KW-0233">DNA recombination</keyword>
<keyword evidence="4" id="KW-0158">Chromosome</keyword>
<protein>
    <recommendedName>
        <fullName evidence="13">Rad50/SbcC-type AAA domain-containing protein</fullName>
    </recommendedName>
</protein>
<evidence type="ECO:0000313" key="14">
    <source>
        <dbReference type="EMBL" id="KAK7690317.1"/>
    </source>
</evidence>
<evidence type="ECO:0000256" key="9">
    <source>
        <dbReference type="ARBA" id="ARBA00023172"/>
    </source>
</evidence>
<evidence type="ECO:0000256" key="4">
    <source>
        <dbReference type="ARBA" id="ARBA00022454"/>
    </source>
</evidence>
<dbReference type="GO" id="GO:0005634">
    <property type="term" value="C:nucleus"/>
    <property type="evidence" value="ECO:0007669"/>
    <property type="project" value="UniProtKB-SubCell"/>
</dbReference>
<dbReference type="GO" id="GO:0030915">
    <property type="term" value="C:Smc5-Smc6 complex"/>
    <property type="evidence" value="ECO:0007669"/>
    <property type="project" value="TreeGrafter"/>
</dbReference>
<evidence type="ECO:0000256" key="2">
    <source>
        <dbReference type="ARBA" id="ARBA00004286"/>
    </source>
</evidence>
<dbReference type="GO" id="GO:0035861">
    <property type="term" value="C:site of double-strand break"/>
    <property type="evidence" value="ECO:0007669"/>
    <property type="project" value="TreeGrafter"/>
</dbReference>
<dbReference type="GO" id="GO:0000724">
    <property type="term" value="P:double-strand break repair via homologous recombination"/>
    <property type="evidence" value="ECO:0007669"/>
    <property type="project" value="TreeGrafter"/>
</dbReference>
<keyword evidence="10" id="KW-0234">DNA repair</keyword>
<gene>
    <name evidence="14" type="ORF">QCA50_006974</name>
</gene>
<keyword evidence="8" id="KW-0175">Coiled coil</keyword>
<feature type="region of interest" description="Disordered" evidence="12">
    <location>
        <begin position="1"/>
        <end position="68"/>
    </location>
</feature>
<evidence type="ECO:0000256" key="8">
    <source>
        <dbReference type="ARBA" id="ARBA00023054"/>
    </source>
</evidence>
<dbReference type="GO" id="GO:0003697">
    <property type="term" value="F:single-stranded DNA binding"/>
    <property type="evidence" value="ECO:0007669"/>
    <property type="project" value="TreeGrafter"/>
</dbReference>
<dbReference type="PANTHER" id="PTHR19306:SF6">
    <property type="entry name" value="STRUCTURAL MAINTENANCE OF CHROMOSOMES PROTEIN 6"/>
    <property type="match status" value="1"/>
</dbReference>
<proteinExistence type="inferred from homology"/>
<dbReference type="Proteomes" id="UP001385951">
    <property type="component" value="Unassembled WGS sequence"/>
</dbReference>
<evidence type="ECO:0000256" key="5">
    <source>
        <dbReference type="ARBA" id="ARBA00022741"/>
    </source>
</evidence>
<evidence type="ECO:0000256" key="1">
    <source>
        <dbReference type="ARBA" id="ARBA00004123"/>
    </source>
</evidence>
<dbReference type="Pfam" id="PF13476">
    <property type="entry name" value="AAA_23"/>
    <property type="match status" value="1"/>
</dbReference>
<evidence type="ECO:0000256" key="10">
    <source>
        <dbReference type="ARBA" id="ARBA00023204"/>
    </source>
</evidence>
<evidence type="ECO:0000256" key="12">
    <source>
        <dbReference type="SAM" id="MobiDB-lite"/>
    </source>
</evidence>
<evidence type="ECO:0000259" key="13">
    <source>
        <dbReference type="Pfam" id="PF13476"/>
    </source>
</evidence>
<evidence type="ECO:0000256" key="6">
    <source>
        <dbReference type="ARBA" id="ARBA00022763"/>
    </source>
</evidence>
<dbReference type="Gene3D" id="3.40.50.300">
    <property type="entry name" value="P-loop containing nucleotide triphosphate hydrolases"/>
    <property type="match status" value="1"/>
</dbReference>
<keyword evidence="15" id="KW-1185">Reference proteome</keyword>
<dbReference type="SUPFAM" id="SSF52540">
    <property type="entry name" value="P-loop containing nucleoside triphosphate hydrolases"/>
    <property type="match status" value="1"/>
</dbReference>
<keyword evidence="5" id="KW-0547">Nucleotide-binding</keyword>
<name>A0AAW0GF85_9APHY</name>
<comment type="similarity">
    <text evidence="3">Belongs to the SMC family. SMC6 subfamily.</text>
</comment>
<organism evidence="14 15">
    <name type="scientific">Cerrena zonata</name>
    <dbReference type="NCBI Taxonomy" id="2478898"/>
    <lineage>
        <taxon>Eukaryota</taxon>
        <taxon>Fungi</taxon>
        <taxon>Dikarya</taxon>
        <taxon>Basidiomycota</taxon>
        <taxon>Agaricomycotina</taxon>
        <taxon>Agaricomycetes</taxon>
        <taxon>Polyporales</taxon>
        <taxon>Cerrenaceae</taxon>
        <taxon>Cerrena</taxon>
    </lineage>
</organism>
<dbReference type="InterPro" id="IPR027417">
    <property type="entry name" value="P-loop_NTPase"/>
</dbReference>
<reference evidence="14 15" key="1">
    <citation type="submission" date="2022-09" db="EMBL/GenBank/DDBJ databases">
        <authorList>
            <person name="Palmer J.M."/>
        </authorList>
    </citation>
    <scope>NUCLEOTIDE SEQUENCE [LARGE SCALE GENOMIC DNA]</scope>
    <source>
        <strain evidence="14 15">DSM 7382</strain>
    </source>
</reference>